<gene>
    <name evidence="4" type="ORF">UFOVP1147_35</name>
    <name evidence="5" type="ORF">UFOVP1594_31</name>
    <name evidence="1" type="ORF">UFOVP484_38</name>
    <name evidence="2" type="ORF">UFOVP808_54</name>
    <name evidence="3" type="ORF">UFOVP994_31</name>
</gene>
<organism evidence="5">
    <name type="scientific">uncultured Caudovirales phage</name>
    <dbReference type="NCBI Taxonomy" id="2100421"/>
    <lineage>
        <taxon>Viruses</taxon>
        <taxon>Duplodnaviria</taxon>
        <taxon>Heunggongvirae</taxon>
        <taxon>Uroviricota</taxon>
        <taxon>Caudoviricetes</taxon>
        <taxon>Peduoviridae</taxon>
        <taxon>Maltschvirus</taxon>
        <taxon>Maltschvirus maltsch</taxon>
    </lineage>
</organism>
<evidence type="ECO:0000313" key="2">
    <source>
        <dbReference type="EMBL" id="CAB4163781.1"/>
    </source>
</evidence>
<dbReference type="EMBL" id="LR797458">
    <property type="protein sequence ID" value="CAB4217477.1"/>
    <property type="molecule type" value="Genomic_DNA"/>
</dbReference>
<protein>
    <submittedName>
        <fullName evidence="5">Uncharacterized protein</fullName>
    </submittedName>
</protein>
<dbReference type="EMBL" id="LR796463">
    <property type="protein sequence ID" value="CAB4146233.1"/>
    <property type="molecule type" value="Genomic_DNA"/>
</dbReference>
<dbReference type="EMBL" id="LR797096">
    <property type="protein sequence ID" value="CAB4186495.1"/>
    <property type="molecule type" value="Genomic_DNA"/>
</dbReference>
<dbReference type="EMBL" id="LR796930">
    <property type="protein sequence ID" value="CAB4175973.1"/>
    <property type="molecule type" value="Genomic_DNA"/>
</dbReference>
<evidence type="ECO:0000313" key="5">
    <source>
        <dbReference type="EMBL" id="CAB4217477.1"/>
    </source>
</evidence>
<sequence>MTDEEFFRLCEEHDWTYQFSDDQSVWRRGVASSDALCLAIKNNPAHVNMLQDWSDFHRGEGPRPVLEK</sequence>
<accession>A0A6J5SST2</accession>
<evidence type="ECO:0000313" key="4">
    <source>
        <dbReference type="EMBL" id="CAB4186495.1"/>
    </source>
</evidence>
<name>A0A6J5SST2_9CAUD</name>
<dbReference type="EMBL" id="LR796751">
    <property type="protein sequence ID" value="CAB4163781.1"/>
    <property type="molecule type" value="Genomic_DNA"/>
</dbReference>
<proteinExistence type="predicted"/>
<evidence type="ECO:0000313" key="1">
    <source>
        <dbReference type="EMBL" id="CAB4146233.1"/>
    </source>
</evidence>
<reference evidence="5" key="1">
    <citation type="submission" date="2020-05" db="EMBL/GenBank/DDBJ databases">
        <authorList>
            <person name="Chiriac C."/>
            <person name="Salcher M."/>
            <person name="Ghai R."/>
            <person name="Kavagutti S V."/>
        </authorList>
    </citation>
    <scope>NUCLEOTIDE SEQUENCE</scope>
</reference>
<evidence type="ECO:0000313" key="3">
    <source>
        <dbReference type="EMBL" id="CAB4175973.1"/>
    </source>
</evidence>